<dbReference type="InterPro" id="IPR013106">
    <property type="entry name" value="Ig_V-set"/>
</dbReference>
<accession>A0A4W4GMI2</accession>
<dbReference type="PROSITE" id="PS50835">
    <property type="entry name" value="IG_LIKE"/>
    <property type="match status" value="1"/>
</dbReference>
<evidence type="ECO:0000313" key="13">
    <source>
        <dbReference type="Ensembl" id="ENSEEEP00000039548.2"/>
    </source>
</evidence>
<dbReference type="GO" id="GO:1903037">
    <property type="term" value="P:regulation of leukocyte cell-cell adhesion"/>
    <property type="evidence" value="ECO:0007669"/>
    <property type="project" value="UniProtKB-ARBA"/>
</dbReference>
<evidence type="ECO:0000256" key="10">
    <source>
        <dbReference type="SAM" id="Phobius"/>
    </source>
</evidence>
<feature type="transmembrane region" description="Helical" evidence="10">
    <location>
        <begin position="12"/>
        <end position="33"/>
    </location>
</feature>
<dbReference type="PANTHER" id="PTHR24100:SF130">
    <property type="entry name" value="BUTYROPHILIN-LIKE PROTEIN 9"/>
    <property type="match status" value="1"/>
</dbReference>
<comment type="subcellular location">
    <subcellularLocation>
        <location evidence="1">Membrane</location>
        <topology evidence="1">Single-pass type I membrane protein</topology>
    </subcellularLocation>
</comment>
<dbReference type="GO" id="GO:0009897">
    <property type="term" value="C:external side of plasma membrane"/>
    <property type="evidence" value="ECO:0007669"/>
    <property type="project" value="TreeGrafter"/>
</dbReference>
<reference evidence="13" key="5">
    <citation type="submission" date="2025-09" db="UniProtKB">
        <authorList>
            <consortium name="Ensembl"/>
        </authorList>
    </citation>
    <scope>IDENTIFICATION</scope>
</reference>
<dbReference type="OMA" id="GQTYWEV"/>
<evidence type="ECO:0008006" key="15">
    <source>
        <dbReference type="Google" id="ProtNLM"/>
    </source>
</evidence>
<dbReference type="GO" id="GO:0005102">
    <property type="term" value="F:signaling receptor binding"/>
    <property type="evidence" value="ECO:0007669"/>
    <property type="project" value="TreeGrafter"/>
</dbReference>
<dbReference type="InterPro" id="IPR013783">
    <property type="entry name" value="Ig-like_fold"/>
</dbReference>
<evidence type="ECO:0000256" key="6">
    <source>
        <dbReference type="ARBA" id="ARBA00023136"/>
    </source>
</evidence>
<dbReference type="PROSITE" id="PS50188">
    <property type="entry name" value="B302_SPRY"/>
    <property type="match status" value="1"/>
</dbReference>
<dbReference type="Proteomes" id="UP000314983">
    <property type="component" value="Chromosome 9"/>
</dbReference>
<dbReference type="SMART" id="SM00406">
    <property type="entry name" value="IGv"/>
    <property type="match status" value="1"/>
</dbReference>
<dbReference type="InterPro" id="IPR013320">
    <property type="entry name" value="ConA-like_dom_sf"/>
</dbReference>
<dbReference type="GO" id="GO:0050863">
    <property type="term" value="P:regulation of T cell activation"/>
    <property type="evidence" value="ECO:0007669"/>
    <property type="project" value="UniProtKB-ARBA"/>
</dbReference>
<dbReference type="SMART" id="SM00409">
    <property type="entry name" value="IG"/>
    <property type="match status" value="1"/>
</dbReference>
<evidence type="ECO:0000256" key="7">
    <source>
        <dbReference type="ARBA" id="ARBA00023157"/>
    </source>
</evidence>
<sequence length="408" mass="46500">MIYHYHKNVLNVFLIYCIIYNGFVIIVISLFEFESFSVSVPAPSVSAQMGMSIVLPCKVSLSLNDKLFEVRWYKNDAYDSPVLLYKDLEVQENVGASQYKNRVSLVGELEKGNISLKLDNLTLADRGEYVCLVKSFEWYDKASMTLNIIVIGSHPLISLADAVDQVNVTCVSDGWSPKPSLTWRDKGGSLMSQSSAPPVSNEEIIRKWKKLKKSKGKQSHSEFSFHYVFQSSLFILMTFFYLTVNLTLDPETLQKPLIVTRDRNGVYRGQLTKEGLGLTFPHVLGKEELSSGQQYWEVTVDKNAKCKRSWRVGVTQKPASEGVIRALCYEERYGIYASTDRHTLIPNEGHCTMLGMLLDFKDHTLSFYNIDKQSHLYTFTMNNTNNIKYFALVSPGIKDQYPVYLNKK</sequence>
<dbReference type="InterPro" id="IPR043136">
    <property type="entry name" value="B30.2/SPRY_sf"/>
</dbReference>
<keyword evidence="4" id="KW-0732">Signal</keyword>
<dbReference type="Ensembl" id="ENSEEET00000040004.2">
    <property type="protein sequence ID" value="ENSEEEP00000039548.2"/>
    <property type="gene ID" value="ENSEEEG00000018778.2"/>
</dbReference>
<reference evidence="13" key="3">
    <citation type="submission" date="2020-05" db="EMBL/GenBank/DDBJ databases">
        <title>Electrophorus electricus (electric eel) genome, fEleEle1, primary haplotype.</title>
        <authorList>
            <person name="Myers G."/>
            <person name="Meyer A."/>
            <person name="Fedrigo O."/>
            <person name="Formenti G."/>
            <person name="Rhie A."/>
            <person name="Tracey A."/>
            <person name="Sims Y."/>
            <person name="Jarvis E.D."/>
        </authorList>
    </citation>
    <scope>NUCLEOTIDE SEQUENCE [LARGE SCALE GENOMIC DNA]</scope>
</reference>
<keyword evidence="6 10" id="KW-0472">Membrane</keyword>
<reference evidence="13" key="4">
    <citation type="submission" date="2025-08" db="UniProtKB">
        <authorList>
            <consortium name="Ensembl"/>
        </authorList>
    </citation>
    <scope>IDENTIFICATION</scope>
</reference>
<dbReference type="Pfam" id="PF07686">
    <property type="entry name" value="V-set"/>
    <property type="match status" value="1"/>
</dbReference>
<reference evidence="14" key="1">
    <citation type="journal article" date="2014" name="Science">
        <title>Nonhuman genetics. Genomic basis for the convergent evolution of electric organs.</title>
        <authorList>
            <person name="Gallant J.R."/>
            <person name="Traeger L.L."/>
            <person name="Volkening J.D."/>
            <person name="Moffett H."/>
            <person name="Chen P.H."/>
            <person name="Novina C.D."/>
            <person name="Phillips G.N.Jr."/>
            <person name="Anand R."/>
            <person name="Wells G.B."/>
            <person name="Pinch M."/>
            <person name="Guth R."/>
            <person name="Unguez G.A."/>
            <person name="Albert J.S."/>
            <person name="Zakon H.H."/>
            <person name="Samanta M.P."/>
            <person name="Sussman M.R."/>
        </authorList>
    </citation>
    <scope>NUCLEOTIDE SEQUENCE [LARGE SCALE GENOMIC DNA]</scope>
</reference>
<evidence type="ECO:0000256" key="2">
    <source>
        <dbReference type="ARBA" id="ARBA00007591"/>
    </source>
</evidence>
<keyword evidence="14" id="KW-1185">Reference proteome</keyword>
<evidence type="ECO:0000256" key="9">
    <source>
        <dbReference type="ARBA" id="ARBA00023319"/>
    </source>
</evidence>
<name>A0A4W4GMI2_ELEEL</name>
<reference evidence="14" key="2">
    <citation type="journal article" date="2017" name="Sci. Adv.">
        <title>A tail of two voltages: Proteomic comparison of the three electric organs of the electric eel.</title>
        <authorList>
            <person name="Traeger L.L."/>
            <person name="Sabat G."/>
            <person name="Barrett-Wilt G.A."/>
            <person name="Wells G.B."/>
            <person name="Sussman M.R."/>
        </authorList>
    </citation>
    <scope>NUCLEOTIDE SEQUENCE [LARGE SCALE GENOMIC DNA]</scope>
</reference>
<dbReference type="AlphaFoldDB" id="A0A4W4GMI2"/>
<dbReference type="InterPro" id="IPR003599">
    <property type="entry name" value="Ig_sub"/>
</dbReference>
<feature type="domain" description="Ig-like" evidence="12">
    <location>
        <begin position="34"/>
        <end position="147"/>
    </location>
</feature>
<keyword evidence="8" id="KW-0325">Glycoprotein</keyword>
<evidence type="ECO:0000259" key="11">
    <source>
        <dbReference type="PROSITE" id="PS50188"/>
    </source>
</evidence>
<dbReference type="GO" id="GO:0001817">
    <property type="term" value="P:regulation of cytokine production"/>
    <property type="evidence" value="ECO:0007669"/>
    <property type="project" value="TreeGrafter"/>
</dbReference>
<dbReference type="Pfam" id="PF22705">
    <property type="entry name" value="C2-set_3"/>
    <property type="match status" value="1"/>
</dbReference>
<feature type="domain" description="B30.2/SPRY" evidence="11">
    <location>
        <begin position="226"/>
        <end position="408"/>
    </location>
</feature>
<dbReference type="SUPFAM" id="SSF49899">
    <property type="entry name" value="Concanavalin A-like lectins/glucanases"/>
    <property type="match status" value="1"/>
</dbReference>
<evidence type="ECO:0000256" key="1">
    <source>
        <dbReference type="ARBA" id="ARBA00004479"/>
    </source>
</evidence>
<dbReference type="InterPro" id="IPR053896">
    <property type="entry name" value="BTN3A2-like_Ig-C"/>
</dbReference>
<evidence type="ECO:0000313" key="14">
    <source>
        <dbReference type="Proteomes" id="UP000314983"/>
    </source>
</evidence>
<dbReference type="InterPro" id="IPR007110">
    <property type="entry name" value="Ig-like_dom"/>
</dbReference>
<dbReference type="GO" id="GO:0050852">
    <property type="term" value="P:T cell receptor signaling pathway"/>
    <property type="evidence" value="ECO:0007669"/>
    <property type="project" value="TreeGrafter"/>
</dbReference>
<dbReference type="GeneTree" id="ENSGT01120000271914"/>
<dbReference type="InterPro" id="IPR050504">
    <property type="entry name" value="IgSF_BTN/MOG"/>
</dbReference>
<dbReference type="PANTHER" id="PTHR24100">
    <property type="entry name" value="BUTYROPHILIN"/>
    <property type="match status" value="1"/>
</dbReference>
<evidence type="ECO:0000256" key="8">
    <source>
        <dbReference type="ARBA" id="ARBA00023180"/>
    </source>
</evidence>
<dbReference type="FunFam" id="2.60.40.10:FF:000142">
    <property type="entry name" value="V-set domain-containing T-cell activation inhibitor 1"/>
    <property type="match status" value="1"/>
</dbReference>
<dbReference type="InterPro" id="IPR036179">
    <property type="entry name" value="Ig-like_dom_sf"/>
</dbReference>
<keyword evidence="5 10" id="KW-1133">Transmembrane helix</keyword>
<dbReference type="Pfam" id="PF00622">
    <property type="entry name" value="SPRY"/>
    <property type="match status" value="1"/>
</dbReference>
<evidence type="ECO:0000256" key="4">
    <source>
        <dbReference type="ARBA" id="ARBA00022729"/>
    </source>
</evidence>
<evidence type="ECO:0000256" key="3">
    <source>
        <dbReference type="ARBA" id="ARBA00022692"/>
    </source>
</evidence>
<evidence type="ECO:0000256" key="5">
    <source>
        <dbReference type="ARBA" id="ARBA00022989"/>
    </source>
</evidence>
<dbReference type="Gene3D" id="2.60.120.920">
    <property type="match status" value="1"/>
</dbReference>
<gene>
    <name evidence="13" type="primary">ST6GAL1</name>
</gene>
<dbReference type="InterPro" id="IPR003877">
    <property type="entry name" value="SPRY_dom"/>
</dbReference>
<dbReference type="SUPFAM" id="SSF48726">
    <property type="entry name" value="Immunoglobulin"/>
    <property type="match status" value="1"/>
</dbReference>
<keyword evidence="9" id="KW-0393">Immunoglobulin domain</keyword>
<dbReference type="InterPro" id="IPR001870">
    <property type="entry name" value="B30.2/SPRY"/>
</dbReference>
<keyword evidence="3 10" id="KW-0812">Transmembrane</keyword>
<comment type="similarity">
    <text evidence="2">Belongs to the immunoglobulin superfamily. BTN/MOG family.</text>
</comment>
<organism evidence="13 14">
    <name type="scientific">Electrophorus electricus</name>
    <name type="common">Electric eel</name>
    <name type="synonym">Gymnotus electricus</name>
    <dbReference type="NCBI Taxonomy" id="8005"/>
    <lineage>
        <taxon>Eukaryota</taxon>
        <taxon>Metazoa</taxon>
        <taxon>Chordata</taxon>
        <taxon>Craniata</taxon>
        <taxon>Vertebrata</taxon>
        <taxon>Euteleostomi</taxon>
        <taxon>Actinopterygii</taxon>
        <taxon>Neopterygii</taxon>
        <taxon>Teleostei</taxon>
        <taxon>Ostariophysi</taxon>
        <taxon>Gymnotiformes</taxon>
        <taxon>Gymnotoidei</taxon>
        <taxon>Gymnotidae</taxon>
        <taxon>Electrophorus</taxon>
    </lineage>
</organism>
<dbReference type="Gene3D" id="2.60.40.10">
    <property type="entry name" value="Immunoglobulins"/>
    <property type="match status" value="2"/>
</dbReference>
<keyword evidence="7" id="KW-1015">Disulfide bond</keyword>
<proteinExistence type="inferred from homology"/>
<evidence type="ECO:0000259" key="12">
    <source>
        <dbReference type="PROSITE" id="PS50835"/>
    </source>
</evidence>
<protein>
    <recommendedName>
        <fullName evidence="15">Ig-like domain-containing protein</fullName>
    </recommendedName>
</protein>